<keyword evidence="5" id="KW-0539">Nucleus</keyword>
<dbReference type="InterPro" id="IPR035985">
    <property type="entry name" value="Ubiquitin-activating_enz"/>
</dbReference>
<dbReference type="Gene3D" id="3.90.700.10">
    <property type="entry name" value="Succinate dehydrogenase/fumarate reductase flavoprotein, catalytic domain"/>
    <property type="match status" value="1"/>
</dbReference>
<keyword evidence="9" id="KW-1185">Reference proteome</keyword>
<feature type="domain" description="Xylanolytic transcriptional activator regulatory" evidence="7">
    <location>
        <begin position="375"/>
        <end position="448"/>
    </location>
</feature>
<dbReference type="InterPro" id="IPR003953">
    <property type="entry name" value="FAD-dep_OxRdtase_2_FAD-bd"/>
</dbReference>
<keyword evidence="2" id="KW-0285">Flavoprotein</keyword>
<dbReference type="GO" id="GO:0016491">
    <property type="term" value="F:oxidoreductase activity"/>
    <property type="evidence" value="ECO:0007669"/>
    <property type="project" value="UniProtKB-KW"/>
</dbReference>
<dbReference type="OrthoDB" id="7777654at2759"/>
<feature type="compositionally biased region" description="Low complexity" evidence="6">
    <location>
        <begin position="117"/>
        <end position="155"/>
    </location>
</feature>
<dbReference type="InterPro" id="IPR000594">
    <property type="entry name" value="ThiF_NAD_FAD-bd"/>
</dbReference>
<dbReference type="InterPro" id="IPR050315">
    <property type="entry name" value="FAD-oxidoreductase_2"/>
</dbReference>
<dbReference type="PANTHER" id="PTHR43400:SF7">
    <property type="entry name" value="FAD-DEPENDENT OXIDOREDUCTASE 2 FAD BINDING DOMAIN-CONTAINING PROTEIN"/>
    <property type="match status" value="1"/>
</dbReference>
<dbReference type="SUPFAM" id="SSF51905">
    <property type="entry name" value="FAD/NAD(P)-binding domain"/>
    <property type="match status" value="1"/>
</dbReference>
<dbReference type="SUPFAM" id="SSF69572">
    <property type="entry name" value="Activating enzymes of the ubiquitin-like proteins"/>
    <property type="match status" value="1"/>
</dbReference>
<dbReference type="CDD" id="cd12148">
    <property type="entry name" value="fungal_TF_MHR"/>
    <property type="match status" value="1"/>
</dbReference>
<evidence type="ECO:0000313" key="8">
    <source>
        <dbReference type="EMBL" id="SJL07385.1"/>
    </source>
</evidence>
<evidence type="ECO:0000256" key="1">
    <source>
        <dbReference type="ARBA" id="ARBA00001974"/>
    </source>
</evidence>
<feature type="region of interest" description="Disordered" evidence="6">
    <location>
        <begin position="117"/>
        <end position="159"/>
    </location>
</feature>
<proteinExistence type="predicted"/>
<dbReference type="EMBL" id="FUEG01000008">
    <property type="protein sequence ID" value="SJL07385.1"/>
    <property type="molecule type" value="Genomic_DNA"/>
</dbReference>
<evidence type="ECO:0000256" key="6">
    <source>
        <dbReference type="SAM" id="MobiDB-lite"/>
    </source>
</evidence>
<dbReference type="Proteomes" id="UP000219338">
    <property type="component" value="Unassembled WGS sequence"/>
</dbReference>
<evidence type="ECO:0000256" key="2">
    <source>
        <dbReference type="ARBA" id="ARBA00022630"/>
    </source>
</evidence>
<feature type="compositionally biased region" description="Low complexity" evidence="6">
    <location>
        <begin position="194"/>
        <end position="203"/>
    </location>
</feature>
<dbReference type="GO" id="GO:0008270">
    <property type="term" value="F:zinc ion binding"/>
    <property type="evidence" value="ECO:0007669"/>
    <property type="project" value="InterPro"/>
</dbReference>
<keyword evidence="3" id="KW-0274">FAD</keyword>
<name>A0A284RF64_ARMOS</name>
<evidence type="ECO:0000313" key="9">
    <source>
        <dbReference type="Proteomes" id="UP000219338"/>
    </source>
</evidence>
<evidence type="ECO:0000259" key="7">
    <source>
        <dbReference type="SMART" id="SM00906"/>
    </source>
</evidence>
<keyword evidence="4" id="KW-0560">Oxidoreductase</keyword>
<dbReference type="InterPro" id="IPR007219">
    <property type="entry name" value="XnlR_reg_dom"/>
</dbReference>
<organism evidence="8 9">
    <name type="scientific">Armillaria ostoyae</name>
    <name type="common">Armillaria root rot fungus</name>
    <dbReference type="NCBI Taxonomy" id="47428"/>
    <lineage>
        <taxon>Eukaryota</taxon>
        <taxon>Fungi</taxon>
        <taxon>Dikarya</taxon>
        <taxon>Basidiomycota</taxon>
        <taxon>Agaricomycotina</taxon>
        <taxon>Agaricomycetes</taxon>
        <taxon>Agaricomycetidae</taxon>
        <taxon>Agaricales</taxon>
        <taxon>Marasmiineae</taxon>
        <taxon>Physalacriaceae</taxon>
        <taxon>Armillaria</taxon>
    </lineage>
</organism>
<dbReference type="InterPro" id="IPR036188">
    <property type="entry name" value="FAD/NAD-bd_sf"/>
</dbReference>
<dbReference type="GO" id="GO:0008641">
    <property type="term" value="F:ubiquitin-like modifier activating enzyme activity"/>
    <property type="evidence" value="ECO:0007669"/>
    <property type="project" value="InterPro"/>
</dbReference>
<dbReference type="GO" id="GO:0006351">
    <property type="term" value="P:DNA-templated transcription"/>
    <property type="evidence" value="ECO:0007669"/>
    <property type="project" value="InterPro"/>
</dbReference>
<evidence type="ECO:0000256" key="3">
    <source>
        <dbReference type="ARBA" id="ARBA00022827"/>
    </source>
</evidence>
<dbReference type="Gene3D" id="3.50.50.60">
    <property type="entry name" value="FAD/NAD(P)-binding domain"/>
    <property type="match status" value="1"/>
</dbReference>
<dbReference type="PANTHER" id="PTHR43400">
    <property type="entry name" value="FUMARATE REDUCTASE"/>
    <property type="match status" value="1"/>
</dbReference>
<accession>A0A284RF64</accession>
<reference evidence="9" key="1">
    <citation type="journal article" date="2017" name="Nat. Ecol. Evol.">
        <title>Genome expansion and lineage-specific genetic innovations in the forest pathogenic fungi Armillaria.</title>
        <authorList>
            <person name="Sipos G."/>
            <person name="Prasanna A.N."/>
            <person name="Walter M.C."/>
            <person name="O'Connor E."/>
            <person name="Balint B."/>
            <person name="Krizsan K."/>
            <person name="Kiss B."/>
            <person name="Hess J."/>
            <person name="Varga T."/>
            <person name="Slot J."/>
            <person name="Riley R."/>
            <person name="Boka B."/>
            <person name="Rigling D."/>
            <person name="Barry K."/>
            <person name="Lee J."/>
            <person name="Mihaltcheva S."/>
            <person name="LaButti K."/>
            <person name="Lipzen A."/>
            <person name="Waldron R."/>
            <person name="Moloney N.M."/>
            <person name="Sperisen C."/>
            <person name="Kredics L."/>
            <person name="Vagvoelgyi C."/>
            <person name="Patrignani A."/>
            <person name="Fitzpatrick D."/>
            <person name="Nagy I."/>
            <person name="Doyle S."/>
            <person name="Anderson J.B."/>
            <person name="Grigoriev I.V."/>
            <person name="Gueldener U."/>
            <person name="Muensterkoetter M."/>
            <person name="Nagy L.G."/>
        </authorList>
    </citation>
    <scope>NUCLEOTIDE SEQUENCE [LARGE SCALE GENOMIC DNA]</scope>
    <source>
        <strain evidence="9">C18/9</strain>
    </source>
</reference>
<comment type="cofactor">
    <cofactor evidence="1">
        <name>FAD</name>
        <dbReference type="ChEBI" id="CHEBI:57692"/>
    </cofactor>
</comment>
<dbReference type="NCBIfam" id="NF006130">
    <property type="entry name" value="PRK08274.1"/>
    <property type="match status" value="1"/>
</dbReference>
<sequence length="1544" mass="169830">MPVARPKKESSSATPPSDDGLLKEPHAEISKSKRKRQSQSTYSVMSFDLPFIDAISKAVMLAERARFDALERTPTIKSNHANIAYRSEFLVLTNTSLKREQHHRYLRRLHEAQAAAAAADNQVDADSSASPSSTTMTSPQSLMSPSFGPKSPSSFMDSPIPALPTVPSIPIPPSRYPIAADTYHSHYSGSLSSSYAGSHSDASNTQDESKGYSPQPDAFNTYPLYNWSYKQHQVMPVQPPAQIPPLSFYYRPHRLEEIAPRDTISLIIALFFDFVYPLTPCVHKPSFMADLHAHREERDPLFFALVMSTVASTLVQVPRSYLPMDRPVVRKLAQTCHEASRQVSIASYDPPTSMHVIIRYFDCVYHFCEGHDATQHAAFGEAAHIAVTLRMHEEASYEGLDPIESEIRRRTFWLLFGADKSMSVLLGRPICLRDEDCTVHFPKELDDEYITPSAYLPQPHGKTAIVSGLNYTSRIFALLGEILVRIRVDKRSPPQGQFATARLEEVQSLHGRILAALSHAPEPLRLKQTHAPSHIPPEYGGAGFRQATFAEVKDFFDNPHASRANALNPFLVMQANLYVTQQLVRFVIEQYRDELVVSLQGNIDDHQVAEDREAVASVLLSILHRQGIPIQSIATNGPSLVHKVRFVASTLLDAVRKAEIAPASAARAHAYLWDFLSILSEIERNYLMRNAAILVVRLQGTATEVIKNIVLAGIGKLVMVDDADVTEEDLGAGFFYRDEDVGQKRVIAAKSRVEGLNPLVTVEAITTLTLLDEAALEQTLGSVDLVCVTDWDRDGLIRVNDVCRRLRIPFYCGGTYGVVGYIFCDLLNHEYIAPDRTAPNTAQKNVKVTAAYSPLRDALRHKWSALTKRQTKELNPSVLFMILALWEFQSIHNGVLPDSVAQVEELETIANAMIAAADVNKQVLTAIPRDLAEQVTSPLLSVYFPLKALSGQYRPLQVMSFLQFARSSAQTKELSVYRSCMRGRSFLVFGTFHERDMRQRDMPSVGSDVPCASGPFFFCKVVSSTTDVLMTYFDCIVVGSGHAGSCAALSSLQAGCQKVLIVDKCPPAWVGGNGYFTAGAHRTVHGGLQDLLPIVSNLSSDIVDRIDMEPYTREQFFEDIMRLGNGKADPALVSAVVDNSRDAIQWLAQSVKVPFVFSFNRQAYEVHGRQKFWGGMVLSVEAGGKGLIAAHQDTLGKAGIELWFDTPCVEFLREGNAISGIVVRKNGVNISLKTSAVILAAGGFEASSELRTRHLGPEWERAKVRGTPYNTGDGFQLARAVGAKFTGDWAGCHNTAWDADAPDDTGARDVTNQYTKSGYPLGVMVNSDGARFVDEGEDFRNYTYAKFGRAILSQPGGIAFQIWDAKVIDSLRKEEYGDGIVEKMMANSIEELAGKLSSKGLKNPDMLIRTLSEFNAAVERRQRDFPNQEWDPAIKDGLSTQSSDCLLDIPKSNWALPINQPPFMAVKVCCGITFTFGGLAIDPDTAGVISEESGQPILGLFCTGEMVGGLFYNNYPGGSGLTAGAVFGRKAGASAAKLRDGGVL</sequence>
<dbReference type="GO" id="GO:0003677">
    <property type="term" value="F:DNA binding"/>
    <property type="evidence" value="ECO:0007669"/>
    <property type="project" value="InterPro"/>
</dbReference>
<feature type="region of interest" description="Disordered" evidence="6">
    <location>
        <begin position="194"/>
        <end position="215"/>
    </location>
</feature>
<dbReference type="Pfam" id="PF00890">
    <property type="entry name" value="FAD_binding_2"/>
    <property type="match status" value="1"/>
</dbReference>
<dbReference type="Pfam" id="PF00899">
    <property type="entry name" value="ThiF"/>
    <property type="match status" value="1"/>
</dbReference>
<dbReference type="Gene3D" id="3.40.50.720">
    <property type="entry name" value="NAD(P)-binding Rossmann-like Domain"/>
    <property type="match status" value="1"/>
</dbReference>
<evidence type="ECO:0000256" key="5">
    <source>
        <dbReference type="ARBA" id="ARBA00023242"/>
    </source>
</evidence>
<dbReference type="Pfam" id="PF04082">
    <property type="entry name" value="Fungal_trans"/>
    <property type="match status" value="1"/>
</dbReference>
<dbReference type="SMART" id="SM00906">
    <property type="entry name" value="Fungal_trans"/>
    <property type="match status" value="1"/>
</dbReference>
<feature type="compositionally biased region" description="Basic and acidic residues" evidence="6">
    <location>
        <begin position="20"/>
        <end position="31"/>
    </location>
</feature>
<protein>
    <recommendedName>
        <fullName evidence="7">Xylanolytic transcriptional activator regulatory domain-containing protein</fullName>
    </recommendedName>
</protein>
<gene>
    <name evidence="8" type="ORF">ARMOST_10732</name>
</gene>
<dbReference type="STRING" id="47428.A0A284RF64"/>
<dbReference type="SUPFAM" id="SSF56425">
    <property type="entry name" value="Succinate dehydrogenase/fumarate reductase flavoprotein, catalytic domain"/>
    <property type="match status" value="1"/>
</dbReference>
<feature type="compositionally biased region" description="Basic and acidic residues" evidence="6">
    <location>
        <begin position="1"/>
        <end position="10"/>
    </location>
</feature>
<dbReference type="InterPro" id="IPR027477">
    <property type="entry name" value="Succ_DH/fumarate_Rdtase_cat_sf"/>
</dbReference>
<feature type="region of interest" description="Disordered" evidence="6">
    <location>
        <begin position="1"/>
        <end position="39"/>
    </location>
</feature>
<evidence type="ECO:0000256" key="4">
    <source>
        <dbReference type="ARBA" id="ARBA00023002"/>
    </source>
</evidence>